<keyword evidence="2" id="KW-1185">Reference proteome</keyword>
<evidence type="ECO:0000313" key="3">
    <source>
        <dbReference type="WBParaSite" id="maker-uti_cns_0003297-snap-gene-0.4-mRNA-1"/>
    </source>
</evidence>
<name>A0A1I8GWL7_9PLAT</name>
<reference evidence="3" key="1">
    <citation type="submission" date="2016-11" db="UniProtKB">
        <authorList>
            <consortium name="WormBaseParasite"/>
        </authorList>
    </citation>
    <scope>IDENTIFICATION</scope>
</reference>
<proteinExistence type="predicted"/>
<dbReference type="AlphaFoldDB" id="A0A1I8GWL7"/>
<evidence type="ECO:0000313" key="2">
    <source>
        <dbReference type="Proteomes" id="UP000095280"/>
    </source>
</evidence>
<evidence type="ECO:0000256" key="1">
    <source>
        <dbReference type="SAM" id="MobiDB-lite"/>
    </source>
</evidence>
<protein>
    <submittedName>
        <fullName evidence="3">Loricrin</fullName>
    </submittedName>
</protein>
<organism evidence="2 3">
    <name type="scientific">Macrostomum lignano</name>
    <dbReference type="NCBI Taxonomy" id="282301"/>
    <lineage>
        <taxon>Eukaryota</taxon>
        <taxon>Metazoa</taxon>
        <taxon>Spiralia</taxon>
        <taxon>Lophotrochozoa</taxon>
        <taxon>Platyhelminthes</taxon>
        <taxon>Rhabditophora</taxon>
        <taxon>Macrostomorpha</taxon>
        <taxon>Macrostomida</taxon>
        <taxon>Macrostomidae</taxon>
        <taxon>Macrostomum</taxon>
    </lineage>
</organism>
<feature type="region of interest" description="Disordered" evidence="1">
    <location>
        <begin position="173"/>
        <end position="210"/>
    </location>
</feature>
<sequence length="210" mass="20871">VMHSWKQLRPAAFLELSGGPACNTQVLRGAADCETASVTPDYSAADCNTHVNSDYDSYNDHYDSDYNVFNSCSTSTNSANLGFKTTWNAGDLHAPCGQCLLSFRSAWRQRRFGSAAGGNGAIKIAHFILNSSQTLTIVVGKPGNDGDGGGGGGGTFVYTSGGSPVLLLAAGGGGGGGGVSSATGSPGISSTGGCSGNAGSNPSGNNCGAG</sequence>
<accession>A0A1I8GWL7</accession>
<dbReference type="Proteomes" id="UP000095280">
    <property type="component" value="Unplaced"/>
</dbReference>
<feature type="compositionally biased region" description="Low complexity" evidence="1">
    <location>
        <begin position="197"/>
        <end position="210"/>
    </location>
</feature>
<dbReference type="WBParaSite" id="maker-uti_cns_0003297-snap-gene-0.4-mRNA-1">
    <property type="protein sequence ID" value="maker-uti_cns_0003297-snap-gene-0.4-mRNA-1"/>
    <property type="gene ID" value="maker-uti_cns_0003297-snap-gene-0.4"/>
</dbReference>